<protein>
    <submittedName>
        <fullName evidence="1">Uncharacterized protein</fullName>
    </submittedName>
</protein>
<gene>
    <name evidence="1" type="ORF">NDU88_004403</name>
</gene>
<sequence length="113" mass="12798">MVKRRVSKAEDEHILIAGTQKHLEKTLSKLQGKAKDLEARSTFVRGELITPLQLLLESRPVRVLQGCSITTIAVLRRSRELQTLYYEGSELFIFPVFTSHIQEGEETVSTCPT</sequence>
<dbReference type="Proteomes" id="UP001066276">
    <property type="component" value="Chromosome 9"/>
</dbReference>
<accession>A0AAV7MUG6</accession>
<comment type="caution">
    <text evidence="1">The sequence shown here is derived from an EMBL/GenBank/DDBJ whole genome shotgun (WGS) entry which is preliminary data.</text>
</comment>
<organism evidence="1 2">
    <name type="scientific">Pleurodeles waltl</name>
    <name type="common">Iberian ribbed newt</name>
    <dbReference type="NCBI Taxonomy" id="8319"/>
    <lineage>
        <taxon>Eukaryota</taxon>
        <taxon>Metazoa</taxon>
        <taxon>Chordata</taxon>
        <taxon>Craniata</taxon>
        <taxon>Vertebrata</taxon>
        <taxon>Euteleostomi</taxon>
        <taxon>Amphibia</taxon>
        <taxon>Batrachia</taxon>
        <taxon>Caudata</taxon>
        <taxon>Salamandroidea</taxon>
        <taxon>Salamandridae</taxon>
        <taxon>Pleurodelinae</taxon>
        <taxon>Pleurodeles</taxon>
    </lineage>
</organism>
<dbReference type="AlphaFoldDB" id="A0AAV7MUG6"/>
<name>A0AAV7MUG6_PLEWA</name>
<evidence type="ECO:0000313" key="2">
    <source>
        <dbReference type="Proteomes" id="UP001066276"/>
    </source>
</evidence>
<reference evidence="1" key="1">
    <citation type="journal article" date="2022" name="bioRxiv">
        <title>Sequencing and chromosome-scale assembly of the giantPleurodeles waltlgenome.</title>
        <authorList>
            <person name="Brown T."/>
            <person name="Elewa A."/>
            <person name="Iarovenko S."/>
            <person name="Subramanian E."/>
            <person name="Araus A.J."/>
            <person name="Petzold A."/>
            <person name="Susuki M."/>
            <person name="Suzuki K.-i.T."/>
            <person name="Hayashi T."/>
            <person name="Toyoda A."/>
            <person name="Oliveira C."/>
            <person name="Osipova E."/>
            <person name="Leigh N.D."/>
            <person name="Simon A."/>
            <person name="Yun M.H."/>
        </authorList>
    </citation>
    <scope>NUCLEOTIDE SEQUENCE</scope>
    <source>
        <strain evidence="1">20211129_DDA</strain>
        <tissue evidence="1">Liver</tissue>
    </source>
</reference>
<proteinExistence type="predicted"/>
<keyword evidence="2" id="KW-1185">Reference proteome</keyword>
<dbReference type="EMBL" id="JANPWB010000013">
    <property type="protein sequence ID" value="KAJ1107006.1"/>
    <property type="molecule type" value="Genomic_DNA"/>
</dbReference>
<evidence type="ECO:0000313" key="1">
    <source>
        <dbReference type="EMBL" id="KAJ1107006.1"/>
    </source>
</evidence>